<sequence>MGDTDPTSQVLGVVSFLLKPITRHIDFWINAKEYKDRLREEMRDLKNAKKDVKSQVDAAEARKQNCKQEVLGWMEKVDEIDKEVNEIECRFNQRKRCLGCHPNCWSTYKLGKKSKHLLQVVDDTNKKRSFTSVVLEGSLPPLQVVVEMPSTPAVGLEDALNKFKGLMREEEVEIICIHGMGGVGKTTLLKTINNEFVKENQDFVVVIWVTVPKGSPEVILREVQRQVGTRLGLHLPENIEELMQEIYKFLKQKKFMLLLDDLWETLDLDKVGIPHSSSSQIKSKIAFTTRSTKVCGGMRAHRRIKVEPLKDDEAWKLFQMNVGAHVGVDSSPILPHAKTIVGRCGGLPLALITVGRAMANKETINEWKDVVRALKNSPHELQEFEAKLFQVLKISYDNLPKETMKSCFLYCCLFPEGDPMSIGQLVDYYIGEGFFDEFSNAEDARNKAHSVIADLKAACLLEKDDDDEQRWVRFHDVMRHLAFWIASDHQTKNKILVHVHTEEPEVEDGKEMGTITEFDKWQDAERILLMDTGMKSLSENPNCPNLLTLILHKNQSLVHVSNTFFEYMPALKVLDLSMTNIEELPEGIDKLLELQYLNLMHTKIRSLPVVLKCLVKLKYLNLSYTNLSSNAYEVIPSFTKLQVLNLYHCSCENSEASVQELRRLKFLSTLGINMNSTNDINNFLNSARLLKCMRYLLISDCHDLLSIWLPSLQEEGKECLSSLEELTLEALPNVKINWPEPGSRRCLHHLRSVHIVGCHKLRDITWVLHLESLRDLHLSSCNGIEVLLGEGVTQEEGLLAFSKLREMNLRVLPKLKSIYSHALPFPCLKDLYILDCPKLKKLPLTAAGIKKNLQGICGRQEWWNQLDWEDENTKRAFTPYFRKWD</sequence>
<comment type="caution">
    <text evidence="1">The sequence shown here is derived from an EMBL/GenBank/DDBJ whole genome shotgun (WGS) entry which is preliminary data.</text>
</comment>
<evidence type="ECO:0000313" key="1">
    <source>
        <dbReference type="EMBL" id="KAJ8637718.1"/>
    </source>
</evidence>
<name>A0ACC2LWK6_PERAE</name>
<gene>
    <name evidence="1" type="ORF">MRB53_011985</name>
</gene>
<dbReference type="Proteomes" id="UP001234297">
    <property type="component" value="Chromosome 3"/>
</dbReference>
<reference evidence="1 2" key="1">
    <citation type="journal article" date="2022" name="Hortic Res">
        <title>A haplotype resolved chromosomal level avocado genome allows analysis of novel avocado genes.</title>
        <authorList>
            <person name="Nath O."/>
            <person name="Fletcher S.J."/>
            <person name="Hayward A."/>
            <person name="Shaw L.M."/>
            <person name="Masouleh A.K."/>
            <person name="Furtado A."/>
            <person name="Henry R.J."/>
            <person name="Mitter N."/>
        </authorList>
    </citation>
    <scope>NUCLEOTIDE SEQUENCE [LARGE SCALE GENOMIC DNA]</scope>
    <source>
        <strain evidence="2">cv. Hass</strain>
    </source>
</reference>
<accession>A0ACC2LWK6</accession>
<proteinExistence type="predicted"/>
<evidence type="ECO:0000313" key="2">
    <source>
        <dbReference type="Proteomes" id="UP001234297"/>
    </source>
</evidence>
<organism evidence="1 2">
    <name type="scientific">Persea americana</name>
    <name type="common">Avocado</name>
    <dbReference type="NCBI Taxonomy" id="3435"/>
    <lineage>
        <taxon>Eukaryota</taxon>
        <taxon>Viridiplantae</taxon>
        <taxon>Streptophyta</taxon>
        <taxon>Embryophyta</taxon>
        <taxon>Tracheophyta</taxon>
        <taxon>Spermatophyta</taxon>
        <taxon>Magnoliopsida</taxon>
        <taxon>Magnoliidae</taxon>
        <taxon>Laurales</taxon>
        <taxon>Lauraceae</taxon>
        <taxon>Persea</taxon>
    </lineage>
</organism>
<protein>
    <submittedName>
        <fullName evidence="1">Uncharacterized protein</fullName>
    </submittedName>
</protein>
<dbReference type="EMBL" id="CM056811">
    <property type="protein sequence ID" value="KAJ8637718.1"/>
    <property type="molecule type" value="Genomic_DNA"/>
</dbReference>
<keyword evidence="2" id="KW-1185">Reference proteome</keyword>